<evidence type="ECO:0000256" key="4">
    <source>
        <dbReference type="SAM" id="Phobius"/>
    </source>
</evidence>
<keyword evidence="4" id="KW-0472">Membrane</keyword>
<keyword evidence="6" id="KW-1185">Reference proteome</keyword>
<sequence>MSNRRTILLSGGLIAAAGVAAYWNSFSAPFIFDDIPSILDNPSIRQLWPLSGPLNPPREFGYTVSGRPVLNLSLAVNYALSGVQPWSYHVVNLLIHIAAGLLLFGLSRRVLPRVAGGRGFASAPVEPKHPDRVVPPYHLKVFATPAACAIALLWVLHPLQTQAVTYVVQRAESLMGFFYLLTVYAFVRMAGAGGGWKWGAISVFACLLGVGTKEVAVTAPIFVLMADRVFYCDSVLAALRRRPFYYLALGATWVPLAWLVLGTGGDRGGTYRWSGEAFLQYWLTQPEALTRYLGLTVWPHPLIFEYGIVGDPRRAVLIGCSLMIALLLGLTAWLWWRRRPESLGLGAFFLLLAPTTVMPGAQIIVEHRMYLPLAALIGVLVAATTAWVGRRGLALCFAVAIAAGLATADRNRDYQDPFRLWSDNVQKRPTSAKAHNNLAHAYYHRGEFDAAIRHYGQAVRLEPEVAQVHFNLGLALQDAGRPAEAIQSYAEAVRLLPNFAQARALLGVLLAKEGQVIEASAHLQAALALRSNLPEVHLGFGLILLQRERFAEAATAFSRAAELAPALLEARLQLGVTFTRQGRLTDAVTILRQVVAEAPATAEAHANLAIALAESREFEAAVTSYREAIRLRPDYANAYYNLGNALLELRRWREAREAFESALKLQPDFAAAQEMLSRMRAAKLPD</sequence>
<evidence type="ECO:0000313" key="5">
    <source>
        <dbReference type="EMBL" id="RXK56698.1"/>
    </source>
</evidence>
<accession>A0A4Q1CCC3</accession>
<feature type="transmembrane region" description="Helical" evidence="4">
    <location>
        <begin position="370"/>
        <end position="389"/>
    </location>
</feature>
<dbReference type="AlphaFoldDB" id="A0A4Q1CCC3"/>
<keyword evidence="2 3" id="KW-0802">TPR repeat</keyword>
<feature type="repeat" description="TPR" evidence="3">
    <location>
        <begin position="466"/>
        <end position="499"/>
    </location>
</feature>
<evidence type="ECO:0000256" key="3">
    <source>
        <dbReference type="PROSITE-ProRule" id="PRU00339"/>
    </source>
</evidence>
<dbReference type="Proteomes" id="UP000290218">
    <property type="component" value="Unassembled WGS sequence"/>
</dbReference>
<feature type="transmembrane region" description="Helical" evidence="4">
    <location>
        <begin position="203"/>
        <end position="224"/>
    </location>
</feature>
<dbReference type="SUPFAM" id="SSF48452">
    <property type="entry name" value="TPR-like"/>
    <property type="match status" value="1"/>
</dbReference>
<feature type="repeat" description="TPR" evidence="3">
    <location>
        <begin position="432"/>
        <end position="465"/>
    </location>
</feature>
<feature type="repeat" description="TPR" evidence="3">
    <location>
        <begin position="636"/>
        <end position="669"/>
    </location>
</feature>
<feature type="repeat" description="TPR" evidence="3">
    <location>
        <begin position="602"/>
        <end position="635"/>
    </location>
</feature>
<dbReference type="SMART" id="SM00028">
    <property type="entry name" value="TPR"/>
    <property type="match status" value="7"/>
</dbReference>
<dbReference type="InterPro" id="IPR052346">
    <property type="entry name" value="O-mannosyl-transferase_TMTC"/>
</dbReference>
<gene>
    <name evidence="5" type="ORF">ESB00_12755</name>
</gene>
<name>A0A4Q1CCC3_9BACT</name>
<dbReference type="PROSITE" id="PS50293">
    <property type="entry name" value="TPR_REGION"/>
    <property type="match status" value="4"/>
</dbReference>
<reference evidence="5 6" key="1">
    <citation type="submission" date="2019-01" db="EMBL/GenBank/DDBJ databases">
        <title>Lacunisphaera sp. strain TWA-58.</title>
        <authorList>
            <person name="Chen W.-M."/>
        </authorList>
    </citation>
    <scope>NUCLEOTIDE SEQUENCE [LARGE SCALE GENOMIC DNA]</scope>
    <source>
        <strain evidence="5 6">TWA-58</strain>
    </source>
</reference>
<organism evidence="5 6">
    <name type="scientific">Oleiharenicola lentus</name>
    <dbReference type="NCBI Taxonomy" id="2508720"/>
    <lineage>
        <taxon>Bacteria</taxon>
        <taxon>Pseudomonadati</taxon>
        <taxon>Verrucomicrobiota</taxon>
        <taxon>Opitutia</taxon>
        <taxon>Opitutales</taxon>
        <taxon>Opitutaceae</taxon>
        <taxon>Oleiharenicola</taxon>
    </lineage>
</organism>
<dbReference type="Pfam" id="PF13432">
    <property type="entry name" value="TPR_16"/>
    <property type="match status" value="2"/>
</dbReference>
<dbReference type="InterPro" id="IPR019734">
    <property type="entry name" value="TPR_rpt"/>
</dbReference>
<evidence type="ECO:0000313" key="6">
    <source>
        <dbReference type="Proteomes" id="UP000290218"/>
    </source>
</evidence>
<dbReference type="EMBL" id="SDHX01000001">
    <property type="protein sequence ID" value="RXK56698.1"/>
    <property type="molecule type" value="Genomic_DNA"/>
</dbReference>
<dbReference type="Pfam" id="PF13414">
    <property type="entry name" value="TPR_11"/>
    <property type="match status" value="1"/>
</dbReference>
<dbReference type="PROSITE" id="PS50005">
    <property type="entry name" value="TPR"/>
    <property type="match status" value="5"/>
</dbReference>
<feature type="transmembrane region" description="Helical" evidence="4">
    <location>
        <begin position="176"/>
        <end position="196"/>
    </location>
</feature>
<dbReference type="Gene3D" id="1.25.40.10">
    <property type="entry name" value="Tetratricopeptide repeat domain"/>
    <property type="match status" value="2"/>
</dbReference>
<evidence type="ECO:0000256" key="1">
    <source>
        <dbReference type="ARBA" id="ARBA00022737"/>
    </source>
</evidence>
<dbReference type="RefSeq" id="WP_129048064.1">
    <property type="nucleotide sequence ID" value="NZ_SDHX01000001.1"/>
</dbReference>
<keyword evidence="4" id="KW-1133">Transmembrane helix</keyword>
<keyword evidence="4" id="KW-0812">Transmembrane</keyword>
<protein>
    <submittedName>
        <fullName evidence="5">Tetratricopeptide repeat protein</fullName>
    </submittedName>
</protein>
<feature type="transmembrane region" description="Helical" evidence="4">
    <location>
        <begin position="86"/>
        <end position="106"/>
    </location>
</feature>
<feature type="transmembrane region" description="Helical" evidence="4">
    <location>
        <begin position="244"/>
        <end position="262"/>
    </location>
</feature>
<feature type="repeat" description="TPR" evidence="3">
    <location>
        <begin position="534"/>
        <end position="567"/>
    </location>
</feature>
<proteinExistence type="predicted"/>
<dbReference type="OrthoDB" id="186434at2"/>
<feature type="transmembrane region" description="Helical" evidence="4">
    <location>
        <begin position="342"/>
        <end position="358"/>
    </location>
</feature>
<comment type="caution">
    <text evidence="5">The sequence shown here is derived from an EMBL/GenBank/DDBJ whole genome shotgun (WGS) entry which is preliminary data.</text>
</comment>
<dbReference type="PANTHER" id="PTHR44227">
    <property type="match status" value="1"/>
</dbReference>
<evidence type="ECO:0000256" key="2">
    <source>
        <dbReference type="ARBA" id="ARBA00022803"/>
    </source>
</evidence>
<dbReference type="PANTHER" id="PTHR44227:SF3">
    <property type="entry name" value="PROTEIN O-MANNOSYL-TRANSFERASE TMTC4"/>
    <property type="match status" value="1"/>
</dbReference>
<keyword evidence="1" id="KW-0677">Repeat</keyword>
<dbReference type="InterPro" id="IPR011990">
    <property type="entry name" value="TPR-like_helical_dom_sf"/>
</dbReference>
<feature type="transmembrane region" description="Helical" evidence="4">
    <location>
        <begin position="315"/>
        <end position="336"/>
    </location>
</feature>